<proteinExistence type="predicted"/>
<feature type="compositionally biased region" description="Basic and acidic residues" evidence="1">
    <location>
        <begin position="25"/>
        <end position="45"/>
    </location>
</feature>
<evidence type="ECO:0000256" key="1">
    <source>
        <dbReference type="SAM" id="MobiDB-lite"/>
    </source>
</evidence>
<accession>A0ABQ9T8D1</accession>
<feature type="region of interest" description="Disordered" evidence="1">
    <location>
        <begin position="162"/>
        <end position="209"/>
    </location>
</feature>
<feature type="compositionally biased region" description="Low complexity" evidence="1">
    <location>
        <begin position="164"/>
        <end position="179"/>
    </location>
</feature>
<evidence type="ECO:0000313" key="2">
    <source>
        <dbReference type="EMBL" id="KAK2081004.1"/>
    </source>
</evidence>
<comment type="caution">
    <text evidence="2">The sequence shown here is derived from an EMBL/GenBank/DDBJ whole genome shotgun (WGS) entry which is preliminary data.</text>
</comment>
<protein>
    <submittedName>
        <fullName evidence="2">Uncharacterized protein</fullName>
    </submittedName>
</protein>
<organism evidence="2 3">
    <name type="scientific">Saguinus oedipus</name>
    <name type="common">Cotton-top tamarin</name>
    <name type="synonym">Oedipomidas oedipus</name>
    <dbReference type="NCBI Taxonomy" id="9490"/>
    <lineage>
        <taxon>Eukaryota</taxon>
        <taxon>Metazoa</taxon>
        <taxon>Chordata</taxon>
        <taxon>Craniata</taxon>
        <taxon>Vertebrata</taxon>
        <taxon>Euteleostomi</taxon>
        <taxon>Mammalia</taxon>
        <taxon>Eutheria</taxon>
        <taxon>Euarchontoglires</taxon>
        <taxon>Primates</taxon>
        <taxon>Haplorrhini</taxon>
        <taxon>Platyrrhini</taxon>
        <taxon>Cebidae</taxon>
        <taxon>Callitrichinae</taxon>
        <taxon>Saguinus</taxon>
    </lineage>
</organism>
<reference evidence="2 3" key="1">
    <citation type="submission" date="2023-05" db="EMBL/GenBank/DDBJ databases">
        <title>B98-5 Cell Line De Novo Hybrid Assembly: An Optical Mapping Approach.</title>
        <authorList>
            <person name="Kananen K."/>
            <person name="Auerbach J.A."/>
            <person name="Kautto E."/>
            <person name="Blachly J.S."/>
        </authorList>
    </citation>
    <scope>NUCLEOTIDE SEQUENCE [LARGE SCALE GENOMIC DNA]</scope>
    <source>
        <strain evidence="2">B95-8</strain>
        <tissue evidence="2">Cell line</tissue>
    </source>
</reference>
<gene>
    <name evidence="2" type="ORF">P7K49_040991</name>
</gene>
<feature type="compositionally biased region" description="Basic and acidic residues" evidence="1">
    <location>
        <begin position="200"/>
        <end position="209"/>
    </location>
</feature>
<evidence type="ECO:0000313" key="3">
    <source>
        <dbReference type="Proteomes" id="UP001266305"/>
    </source>
</evidence>
<dbReference type="EMBL" id="JASSZA010000421">
    <property type="protein sequence ID" value="KAK2081004.1"/>
    <property type="molecule type" value="Genomic_DNA"/>
</dbReference>
<dbReference type="Proteomes" id="UP001266305">
    <property type="component" value="Unassembled WGS sequence"/>
</dbReference>
<keyword evidence="3" id="KW-1185">Reference proteome</keyword>
<sequence length="209" mass="21923">MLDAGRTPFQARVRTLGRPGPHNRCHADDWGPDDHKESGPKSERRGRSRKAQRVPGGVHAPPETCLLLPQYVEATRASPKLAGTAWPLLLAGTAPPLLDTMASAPWDMTPLLLPGTTPPPLAAAFALSDHTATASACFNDAVASAGMPAASLAIAEAPPHLKGTAARTAQRQLRLAAQTEPLPSPRGGQKASSLSSRLWGPRDHRSGAL</sequence>
<feature type="region of interest" description="Disordered" evidence="1">
    <location>
        <begin position="1"/>
        <end position="61"/>
    </location>
</feature>
<name>A0ABQ9T8D1_SAGOE</name>